<sequence length="225" mass="24697">MTGLYHPHFETRLEKALDALGMQSDHACIPVLLGYLQQLQRWNKAYNLTAIRDPEKMLVQHVFDSLAIVPVLRDRWPDRDLRVADMGSGAGLPGIILAICQPGWFVVCVDAVGKKTAFIRQVAGILGLKNVRAEHGRIESMDSLQADLVISRAFASLSDFVRVAAHHRAPGGAMMAMKGQDPVAERAALETETGWLVKHAVELSVPEMDAHRCLLELETGPEGTS</sequence>
<reference evidence="7" key="1">
    <citation type="submission" date="2024-05" db="EMBL/GenBank/DDBJ databases">
        <authorList>
            <person name="Luo Y.-C."/>
            <person name="Nicholds J."/>
            <person name="Mortimer T."/>
            <person name="Maboni G."/>
        </authorList>
    </citation>
    <scope>NUCLEOTIDE SEQUENCE</scope>
    <source>
        <strain evidence="7">153920</strain>
    </source>
</reference>
<evidence type="ECO:0000256" key="2">
    <source>
        <dbReference type="ARBA" id="ARBA00022552"/>
    </source>
</evidence>
<dbReference type="GO" id="GO:0070043">
    <property type="term" value="F:rRNA (guanine-N7-)-methyltransferase activity"/>
    <property type="evidence" value="ECO:0007669"/>
    <property type="project" value="UniProtKB-UniRule"/>
</dbReference>
<comment type="similarity">
    <text evidence="6">Belongs to the methyltransferase superfamily. RNA methyltransferase RsmG family.</text>
</comment>
<dbReference type="RefSeq" id="WP_368643621.1">
    <property type="nucleotide sequence ID" value="NZ_CP158252.1"/>
</dbReference>
<comment type="subcellular location">
    <subcellularLocation>
        <location evidence="6">Cytoplasm</location>
    </subcellularLocation>
</comment>
<organism evidence="7">
    <name type="scientific">Castellaniella ginsengisoli</name>
    <dbReference type="NCBI Taxonomy" id="546114"/>
    <lineage>
        <taxon>Bacteria</taxon>
        <taxon>Pseudomonadati</taxon>
        <taxon>Pseudomonadota</taxon>
        <taxon>Betaproteobacteria</taxon>
        <taxon>Burkholderiales</taxon>
        <taxon>Alcaligenaceae</taxon>
        <taxon>Castellaniella</taxon>
    </lineage>
</organism>
<dbReference type="AlphaFoldDB" id="A0AB39CK52"/>
<evidence type="ECO:0000256" key="6">
    <source>
        <dbReference type="HAMAP-Rule" id="MF_00074"/>
    </source>
</evidence>
<keyword evidence="3 6" id="KW-0489">Methyltransferase</keyword>
<comment type="function">
    <text evidence="6">Specifically methylates the N7 position of guanine in position 527 of 16S rRNA.</text>
</comment>
<dbReference type="Gene3D" id="3.40.50.150">
    <property type="entry name" value="Vaccinia Virus protein VP39"/>
    <property type="match status" value="1"/>
</dbReference>
<dbReference type="Pfam" id="PF02527">
    <property type="entry name" value="GidB"/>
    <property type="match status" value="1"/>
</dbReference>
<evidence type="ECO:0000313" key="7">
    <source>
        <dbReference type="EMBL" id="XDJ42350.1"/>
    </source>
</evidence>
<dbReference type="PANTHER" id="PTHR31760:SF0">
    <property type="entry name" value="S-ADENOSYL-L-METHIONINE-DEPENDENT METHYLTRANSFERASES SUPERFAMILY PROTEIN"/>
    <property type="match status" value="1"/>
</dbReference>
<evidence type="ECO:0000256" key="5">
    <source>
        <dbReference type="ARBA" id="ARBA00022691"/>
    </source>
</evidence>
<accession>A0AB39CK52</accession>
<dbReference type="InterPro" id="IPR029063">
    <property type="entry name" value="SAM-dependent_MTases_sf"/>
</dbReference>
<feature type="binding site" evidence="6">
    <location>
        <position position="87"/>
    </location>
    <ligand>
        <name>S-adenosyl-L-methionine</name>
        <dbReference type="ChEBI" id="CHEBI:59789"/>
    </ligand>
</feature>
<evidence type="ECO:0000256" key="1">
    <source>
        <dbReference type="ARBA" id="ARBA00022490"/>
    </source>
</evidence>
<keyword evidence="4 6" id="KW-0808">Transferase</keyword>
<dbReference type="EMBL" id="CP158252">
    <property type="protein sequence ID" value="XDJ42350.1"/>
    <property type="molecule type" value="Genomic_DNA"/>
</dbReference>
<dbReference type="EC" id="2.1.1.170" evidence="6"/>
<dbReference type="GO" id="GO:0005829">
    <property type="term" value="C:cytosol"/>
    <property type="evidence" value="ECO:0007669"/>
    <property type="project" value="TreeGrafter"/>
</dbReference>
<comment type="caution">
    <text evidence="6">Lacks conserved residue(s) required for the propagation of feature annotation.</text>
</comment>
<dbReference type="InterPro" id="IPR003682">
    <property type="entry name" value="rRNA_ssu_MeTfrase_G"/>
</dbReference>
<protein>
    <recommendedName>
        <fullName evidence="6">Ribosomal RNA small subunit methyltransferase G</fullName>
        <ecNumber evidence="6">2.1.1.170</ecNumber>
    </recommendedName>
    <alternativeName>
        <fullName evidence="6">16S rRNA 7-methylguanosine methyltransferase</fullName>
        <shortName evidence="6">16S rRNA m7G methyltransferase</shortName>
    </alternativeName>
</protein>
<feature type="binding site" evidence="6">
    <location>
        <position position="152"/>
    </location>
    <ligand>
        <name>S-adenosyl-L-methionine</name>
        <dbReference type="ChEBI" id="CHEBI:59789"/>
    </ligand>
</feature>
<feature type="binding site" evidence="6">
    <location>
        <position position="92"/>
    </location>
    <ligand>
        <name>S-adenosyl-L-methionine</name>
        <dbReference type="ChEBI" id="CHEBI:59789"/>
    </ligand>
</feature>
<gene>
    <name evidence="6 7" type="primary">rsmG</name>
    <name evidence="7" type="ORF">ABRY99_01895</name>
</gene>
<dbReference type="NCBIfam" id="TIGR00138">
    <property type="entry name" value="rsmG_gidB"/>
    <property type="match status" value="1"/>
</dbReference>
<dbReference type="HAMAP" id="MF_00074">
    <property type="entry name" value="16SrRNA_methyltr_G"/>
    <property type="match status" value="1"/>
</dbReference>
<keyword evidence="1 6" id="KW-0963">Cytoplasm</keyword>
<keyword evidence="5 6" id="KW-0949">S-adenosyl-L-methionine</keyword>
<dbReference type="SUPFAM" id="SSF53335">
    <property type="entry name" value="S-adenosyl-L-methionine-dependent methyltransferases"/>
    <property type="match status" value="1"/>
</dbReference>
<dbReference type="CDD" id="cd02440">
    <property type="entry name" value="AdoMet_MTases"/>
    <property type="match status" value="1"/>
</dbReference>
<evidence type="ECO:0000256" key="3">
    <source>
        <dbReference type="ARBA" id="ARBA00022603"/>
    </source>
</evidence>
<evidence type="ECO:0000256" key="4">
    <source>
        <dbReference type="ARBA" id="ARBA00022679"/>
    </source>
</evidence>
<proteinExistence type="inferred from homology"/>
<dbReference type="PIRSF" id="PIRSF003078">
    <property type="entry name" value="GidB"/>
    <property type="match status" value="1"/>
</dbReference>
<comment type="catalytic activity">
    <reaction evidence="6">
        <text>guanosine(527) in 16S rRNA + S-adenosyl-L-methionine = N(7)-methylguanosine(527) in 16S rRNA + S-adenosyl-L-homocysteine</text>
        <dbReference type="Rhea" id="RHEA:42732"/>
        <dbReference type="Rhea" id="RHEA-COMP:10209"/>
        <dbReference type="Rhea" id="RHEA-COMP:10210"/>
        <dbReference type="ChEBI" id="CHEBI:57856"/>
        <dbReference type="ChEBI" id="CHEBI:59789"/>
        <dbReference type="ChEBI" id="CHEBI:74269"/>
        <dbReference type="ChEBI" id="CHEBI:74480"/>
        <dbReference type="EC" id="2.1.1.170"/>
    </reaction>
</comment>
<name>A0AB39CK52_9BURK</name>
<keyword evidence="2 6" id="KW-0698">rRNA processing</keyword>
<dbReference type="PANTHER" id="PTHR31760">
    <property type="entry name" value="S-ADENOSYL-L-METHIONINE-DEPENDENT METHYLTRANSFERASES SUPERFAMILY PROTEIN"/>
    <property type="match status" value="1"/>
</dbReference>
<feature type="binding site" evidence="6">
    <location>
        <begin position="138"/>
        <end position="139"/>
    </location>
    <ligand>
        <name>S-adenosyl-L-methionine</name>
        <dbReference type="ChEBI" id="CHEBI:59789"/>
    </ligand>
</feature>